<evidence type="ECO:0000259" key="11">
    <source>
        <dbReference type="Pfam" id="PF11965"/>
    </source>
</evidence>
<dbReference type="NCBIfam" id="NF009942">
    <property type="entry name" value="PRK13405.1"/>
    <property type="match status" value="1"/>
</dbReference>
<evidence type="ECO:0000256" key="3">
    <source>
        <dbReference type="ARBA" id="ARBA00022531"/>
    </source>
</evidence>
<keyword evidence="5" id="KW-0547">Nucleotide-binding</keyword>
<keyword evidence="7" id="KW-0149">Chlorophyll biosynthesis</keyword>
<comment type="similarity">
    <text evidence="1">Belongs to the Mg-chelatase subunit H family.</text>
</comment>
<reference evidence="12" key="1">
    <citation type="journal article" date="2014" name="Int. J. Syst. Evol. Microbiol.">
        <title>Complete genome sequence of Corynebacterium casei LMG S-19264T (=DSM 44701T), isolated from a smear-ripened cheese.</title>
        <authorList>
            <consortium name="US DOE Joint Genome Institute (JGI-PGF)"/>
            <person name="Walter F."/>
            <person name="Albersmeier A."/>
            <person name="Kalinowski J."/>
            <person name="Ruckert C."/>
        </authorList>
    </citation>
    <scope>NUCLEOTIDE SEQUENCE</scope>
    <source>
        <strain evidence="12">CGMCC 1.15493</strain>
    </source>
</reference>
<dbReference type="PANTHER" id="PTHR44119:SF1">
    <property type="entry name" value="MAGNESIUM-CHELATASE SUBUNIT CHLH, CHLOROPLASTIC"/>
    <property type="match status" value="1"/>
</dbReference>
<dbReference type="Pfam" id="PF11965">
    <property type="entry name" value="DUF3479"/>
    <property type="match status" value="1"/>
</dbReference>
<feature type="domain" description="Magnesium chelatase subunit H N-terminal" evidence="11">
    <location>
        <begin position="4"/>
        <end position="164"/>
    </location>
</feature>
<evidence type="ECO:0000259" key="10">
    <source>
        <dbReference type="Pfam" id="PF02514"/>
    </source>
</evidence>
<keyword evidence="3" id="KW-0602">Photosynthesis</keyword>
<evidence type="ECO:0000313" key="13">
    <source>
        <dbReference type="Proteomes" id="UP000613160"/>
    </source>
</evidence>
<dbReference type="GO" id="GO:0015995">
    <property type="term" value="P:chlorophyll biosynthetic process"/>
    <property type="evidence" value="ECO:0007669"/>
    <property type="project" value="UniProtKB-KW"/>
</dbReference>
<dbReference type="InterPro" id="IPR022571">
    <property type="entry name" value="Mg_chelatase_H_N"/>
</dbReference>
<evidence type="ECO:0000256" key="4">
    <source>
        <dbReference type="ARBA" id="ARBA00022598"/>
    </source>
</evidence>
<name>A0A916XWE1_9HYPH</name>
<dbReference type="InterPro" id="IPR011771">
    <property type="entry name" value="BchH"/>
</dbReference>
<dbReference type="GO" id="GO:0015979">
    <property type="term" value="P:photosynthesis"/>
    <property type="evidence" value="ECO:0007669"/>
    <property type="project" value="UniProtKB-KW"/>
</dbReference>
<feature type="domain" description="CobN/magnesium chelatase" evidence="10">
    <location>
        <begin position="168"/>
        <end position="1216"/>
    </location>
</feature>
<reference evidence="12" key="2">
    <citation type="submission" date="2020-09" db="EMBL/GenBank/DDBJ databases">
        <authorList>
            <person name="Sun Q."/>
            <person name="Zhou Y."/>
        </authorList>
    </citation>
    <scope>NUCLEOTIDE SEQUENCE</scope>
    <source>
        <strain evidence="12">CGMCC 1.15493</strain>
    </source>
</reference>
<keyword evidence="6" id="KW-0067">ATP-binding</keyword>
<evidence type="ECO:0000256" key="7">
    <source>
        <dbReference type="ARBA" id="ARBA00023171"/>
    </source>
</evidence>
<protein>
    <recommendedName>
        <fullName evidence="2">magnesium chelatase</fullName>
        <ecNumber evidence="2">6.6.1.1</ecNumber>
    </recommendedName>
</protein>
<comment type="caution">
    <text evidence="12">The sequence shown here is derived from an EMBL/GenBank/DDBJ whole genome shotgun (WGS) entry which is preliminary data.</text>
</comment>
<evidence type="ECO:0000256" key="5">
    <source>
        <dbReference type="ARBA" id="ARBA00022741"/>
    </source>
</evidence>
<dbReference type="EMBL" id="BMJJ01000004">
    <property type="protein sequence ID" value="GGD17350.1"/>
    <property type="molecule type" value="Genomic_DNA"/>
</dbReference>
<keyword evidence="13" id="KW-1185">Reference proteome</keyword>
<evidence type="ECO:0000256" key="6">
    <source>
        <dbReference type="ARBA" id="ARBA00022840"/>
    </source>
</evidence>
<gene>
    <name evidence="12" type="primary">bchH</name>
    <name evidence="12" type="ORF">GCM10011335_20280</name>
</gene>
<keyword evidence="4" id="KW-0436">Ligase</keyword>
<dbReference type="InterPro" id="IPR003672">
    <property type="entry name" value="CobN/Mg_chltase"/>
</dbReference>
<evidence type="ECO:0000313" key="12">
    <source>
        <dbReference type="EMBL" id="GGD17350.1"/>
    </source>
</evidence>
<dbReference type="AlphaFoldDB" id="A0A916XWE1"/>
<dbReference type="GO" id="GO:0005524">
    <property type="term" value="F:ATP binding"/>
    <property type="evidence" value="ECO:0007669"/>
    <property type="project" value="UniProtKB-KW"/>
</dbReference>
<dbReference type="CDD" id="cd10150">
    <property type="entry name" value="CobN_like"/>
    <property type="match status" value="1"/>
</dbReference>
<dbReference type="EC" id="6.6.1.1" evidence="2"/>
<sequence>MPLRVVIVTMDTHLASATERAARLLQRELPGLSIVLHAATEWAGDAERLDHCRRDIASADILVCAMLFLESHFTDILPDLKARAEHCDAMASMLSDGAVMKLTRLGRFRMDSPQGGALGFLKRLRGSGKDRKASVGAQQMKMLKRIPQILRFIPGTAQDVRAYFLTLQYWLAGSDENIANMIRALVDRYADGERRSLRGALKPAAPVAYPEVGVYHPDMPGRIAERAALLPAHGRRGTVGLLGLRSYMLAGNAEHYDGVIRALEARGINVVPAFASGLDSRPAIEAFFMRDGHATVDALVSLTGFSLVGGPAYNDSRAAEDMLAKLGVPYIAGHPAELQTLEQWGASDRGLLPVESTIMVAIPELDGATGPIVFGGRSDHAGKPCAGCERGCTFAPGPQSRDMHACPERAEMLAARIDRLVQLRRTARAERKIAIVLFNFPPNAGNSGTAAFLSVFASLHATLTAMKRAGYRVDVPATVDALRQQLIEGNRECFGAHANVHARIPADTHVRRERWLKEIEAQWGPAPGRQQSDGSSIFVLGAEFGNVFVGIQPAFGYEGDPMRLLFEKGFAPTHAFSAFYRYLREDFGAAAVLHFGTHGALELMPGKQSGLSARDWPDRLIGDLPNLYLYAANNPSEGAIAKRRSAATLISYLTPPIAHAGLYRGLLDLKASIERWRGLGPNAGSERADLAVLLQAQAAAVDLAEVAPAWEDAIEARVQSLAEKILELEYTLIPHGLHIVGHAPDAAERADMLQAIADSGHALRLDRRLAEAIVAGAEPAEALMQAGLASDAALRATLADLAAIDRLLAEDTEIAAILKALDGGFIRPAPGGDVLRNPAILPTGRNLHGFDPFRIPSAFAVADGARQAERLVARHRADAGAYPETVAIVLWGTDNLKSEGGPIAQALALIGARPRFDSYGRLAGTTLVPLKELGRPRIDVIATLSGIFRDLLPLQIKLLAEAAFMAASADEPEDQNFIRKHALAHQAATGCDLETAALRVFGNAEGAYGSNVNHLIENSGWEEEDELAETYSRRKSFAYGRAGQPAAQGALLQDILSGVDLAYQNLDSVELGVTSIDHYFDTLGGISRAVTRARGRAAPVYIGDQTRGEGVVRSLSEQVAIETRTRMLNPKWYEGMLSHGYEGVRQIEEHVRNTMGWSATTGEVEPWVYRQVTETFLLDPAMRERLAALNPTASAKMANRLIEAHERHYWTPDPAMLDALRAASDELEDRVEGITVEAAA</sequence>
<dbReference type="NCBIfam" id="TIGR02025">
    <property type="entry name" value="BchH"/>
    <property type="match status" value="1"/>
</dbReference>
<proteinExistence type="inferred from homology"/>
<evidence type="ECO:0000256" key="8">
    <source>
        <dbReference type="ARBA" id="ARBA00023444"/>
    </source>
</evidence>
<comment type="pathway">
    <text evidence="8">Porphyrin-containing compound metabolism.</text>
</comment>
<accession>A0A916XWE1</accession>
<evidence type="ECO:0000256" key="1">
    <source>
        <dbReference type="ARBA" id="ARBA00010851"/>
    </source>
</evidence>
<dbReference type="Proteomes" id="UP000613160">
    <property type="component" value="Unassembled WGS sequence"/>
</dbReference>
<organism evidence="12 13">
    <name type="scientific">Aureimonas glaciei</name>
    <dbReference type="NCBI Taxonomy" id="1776957"/>
    <lineage>
        <taxon>Bacteria</taxon>
        <taxon>Pseudomonadati</taxon>
        <taxon>Pseudomonadota</taxon>
        <taxon>Alphaproteobacteria</taxon>
        <taxon>Hyphomicrobiales</taxon>
        <taxon>Aurantimonadaceae</taxon>
        <taxon>Aureimonas</taxon>
    </lineage>
</organism>
<evidence type="ECO:0000256" key="9">
    <source>
        <dbReference type="ARBA" id="ARBA00048693"/>
    </source>
</evidence>
<dbReference type="PANTHER" id="PTHR44119">
    <property type="entry name" value="MAGNESIUM-CHELATASE SUBUNIT CHLH, CHLOROPLASTIC"/>
    <property type="match status" value="1"/>
</dbReference>
<evidence type="ECO:0000256" key="2">
    <source>
        <dbReference type="ARBA" id="ARBA00012825"/>
    </source>
</evidence>
<dbReference type="GO" id="GO:0016851">
    <property type="term" value="F:magnesium chelatase activity"/>
    <property type="evidence" value="ECO:0007669"/>
    <property type="project" value="UniProtKB-EC"/>
</dbReference>
<comment type="catalytic activity">
    <reaction evidence="9">
        <text>protoporphyrin IX + Mg(2+) + ATP + H2O = Mg-protoporphyrin IX + ADP + phosphate + 3 H(+)</text>
        <dbReference type="Rhea" id="RHEA:13961"/>
        <dbReference type="ChEBI" id="CHEBI:15377"/>
        <dbReference type="ChEBI" id="CHEBI:15378"/>
        <dbReference type="ChEBI" id="CHEBI:18420"/>
        <dbReference type="ChEBI" id="CHEBI:30616"/>
        <dbReference type="ChEBI" id="CHEBI:43474"/>
        <dbReference type="ChEBI" id="CHEBI:57306"/>
        <dbReference type="ChEBI" id="CHEBI:60492"/>
        <dbReference type="ChEBI" id="CHEBI:456216"/>
        <dbReference type="EC" id="6.6.1.1"/>
    </reaction>
</comment>
<dbReference type="Pfam" id="PF02514">
    <property type="entry name" value="CobN-Mg_chel"/>
    <property type="match status" value="1"/>
</dbReference>